<proteinExistence type="predicted"/>
<feature type="transmembrane region" description="Helical" evidence="1">
    <location>
        <begin position="37"/>
        <end position="57"/>
    </location>
</feature>
<accession>A0AAV3PY97</accession>
<keyword evidence="1" id="KW-0812">Transmembrane</keyword>
<protein>
    <submittedName>
        <fullName evidence="2">Uncharacterized protein</fullName>
    </submittedName>
</protein>
<feature type="transmembrane region" description="Helical" evidence="1">
    <location>
        <begin position="63"/>
        <end position="84"/>
    </location>
</feature>
<evidence type="ECO:0000313" key="2">
    <source>
        <dbReference type="EMBL" id="GAA0156263.1"/>
    </source>
</evidence>
<keyword evidence="1" id="KW-0472">Membrane</keyword>
<dbReference type="EMBL" id="BAABME010002822">
    <property type="protein sequence ID" value="GAA0156263.1"/>
    <property type="molecule type" value="Genomic_DNA"/>
</dbReference>
<keyword evidence="3" id="KW-1185">Reference proteome</keyword>
<name>A0AAV3PY97_LITER</name>
<dbReference type="AlphaFoldDB" id="A0AAV3PY97"/>
<organism evidence="2 3">
    <name type="scientific">Lithospermum erythrorhizon</name>
    <name type="common">Purple gromwell</name>
    <name type="synonym">Lithospermum officinale var. erythrorhizon</name>
    <dbReference type="NCBI Taxonomy" id="34254"/>
    <lineage>
        <taxon>Eukaryota</taxon>
        <taxon>Viridiplantae</taxon>
        <taxon>Streptophyta</taxon>
        <taxon>Embryophyta</taxon>
        <taxon>Tracheophyta</taxon>
        <taxon>Spermatophyta</taxon>
        <taxon>Magnoliopsida</taxon>
        <taxon>eudicotyledons</taxon>
        <taxon>Gunneridae</taxon>
        <taxon>Pentapetalae</taxon>
        <taxon>asterids</taxon>
        <taxon>lamiids</taxon>
        <taxon>Boraginales</taxon>
        <taxon>Boraginaceae</taxon>
        <taxon>Boraginoideae</taxon>
        <taxon>Lithospermeae</taxon>
        <taxon>Lithospermum</taxon>
    </lineage>
</organism>
<keyword evidence="1" id="KW-1133">Transmembrane helix</keyword>
<sequence length="104" mass="11792">METVNSANEQYALLLSNNTEQQLLAKAKQEPIDQYNLIYYIIVFSLLYVKLNLSISASECPTWITVNSATIPITTCIIYQITIWKDVHHQILMSGLLPIGFLDS</sequence>
<reference evidence="2 3" key="1">
    <citation type="submission" date="2024-01" db="EMBL/GenBank/DDBJ databases">
        <title>The complete chloroplast genome sequence of Lithospermum erythrorhizon: insights into the phylogenetic relationship among Boraginaceae species and the maternal lineages of purple gromwells.</title>
        <authorList>
            <person name="Okada T."/>
            <person name="Watanabe K."/>
        </authorList>
    </citation>
    <scope>NUCLEOTIDE SEQUENCE [LARGE SCALE GENOMIC DNA]</scope>
</reference>
<evidence type="ECO:0000313" key="3">
    <source>
        <dbReference type="Proteomes" id="UP001454036"/>
    </source>
</evidence>
<comment type="caution">
    <text evidence="2">The sequence shown here is derived from an EMBL/GenBank/DDBJ whole genome shotgun (WGS) entry which is preliminary data.</text>
</comment>
<evidence type="ECO:0000256" key="1">
    <source>
        <dbReference type="SAM" id="Phobius"/>
    </source>
</evidence>
<gene>
    <name evidence="2" type="ORF">LIER_13793</name>
</gene>
<dbReference type="Proteomes" id="UP001454036">
    <property type="component" value="Unassembled WGS sequence"/>
</dbReference>